<dbReference type="Proteomes" id="UP000201190">
    <property type="component" value="Segment"/>
</dbReference>
<feature type="region of interest" description="Disordered" evidence="1">
    <location>
        <begin position="1"/>
        <end position="22"/>
    </location>
</feature>
<dbReference type="RefSeq" id="YP_009133302.1">
    <property type="nucleotide sequence ID" value="NC_026922.1"/>
</dbReference>
<dbReference type="KEGG" id="vg:24170923"/>
<accession>A0A0E3URS0</accession>
<evidence type="ECO:0000313" key="2">
    <source>
        <dbReference type="EMBL" id="AKC91719.1"/>
    </source>
</evidence>
<dbReference type="GeneID" id="24170923"/>
<protein>
    <submittedName>
        <fullName evidence="2">Uncharacterized protein</fullName>
    </submittedName>
</protein>
<sequence>MSSEFVHTIDMSASPSPLNSLQNDKQKNHGPLLFDDAFEQSRVALMSYKEYDDMRRLQYLYNKNGKYYYKNTFNGSIVSRDYEILTLGRNYKGFTIYVY</sequence>
<organism evidence="2 3">
    <name type="scientific">Lambdina fiscellaria nucleopolyhedrovirus</name>
    <dbReference type="NCBI Taxonomy" id="1642929"/>
    <lineage>
        <taxon>Viruses</taxon>
        <taxon>Viruses incertae sedis</taxon>
        <taxon>Naldaviricetes</taxon>
        <taxon>Lefavirales</taxon>
        <taxon>Baculoviridae</taxon>
        <taxon>Alphabaculovirus</taxon>
        <taxon>Alphabaculovirus lafiscellariae</taxon>
    </lineage>
</organism>
<dbReference type="EMBL" id="KP752043">
    <property type="protein sequence ID" value="AKC91719.1"/>
    <property type="molecule type" value="Genomic_DNA"/>
</dbReference>
<keyword evidence="3" id="KW-1185">Reference proteome</keyword>
<proteinExistence type="predicted"/>
<evidence type="ECO:0000256" key="1">
    <source>
        <dbReference type="SAM" id="MobiDB-lite"/>
    </source>
</evidence>
<evidence type="ECO:0000313" key="3">
    <source>
        <dbReference type="Proteomes" id="UP000201190"/>
    </source>
</evidence>
<reference evidence="2 3" key="1">
    <citation type="journal article" date="2015" name="Genome Announc.">
        <title>Genome Sequence of an Alphabaculovirus Isolated from the Oak Looper, Lambdina fiscellaria, Contains a Putative 2-Kilobase-Pair Transposable Element Encoding a Transposase and a FLYWCH Domain-Containing Protein.</title>
        <authorList>
            <person name="Rohrmann G.F."/>
            <person name="Erlandson M.A."/>
            <person name="Theilmann D.A."/>
        </authorList>
    </citation>
    <scope>NUCLEOTIDE SEQUENCE [LARGE SCALE GENOMIC DNA]</scope>
    <source>
        <strain evidence="2">GR15</strain>
    </source>
</reference>
<name>A0A0E3URS0_9ABAC</name>